<dbReference type="GO" id="GO:0016788">
    <property type="term" value="F:hydrolase activity, acting on ester bonds"/>
    <property type="evidence" value="ECO:0007669"/>
    <property type="project" value="InterPro"/>
</dbReference>
<comment type="caution">
    <text evidence="8">The sequence shown here is derived from an EMBL/GenBank/DDBJ whole genome shotgun (WGS) entry which is preliminary data.</text>
</comment>
<proteinExistence type="inferred from homology"/>
<keyword evidence="5" id="KW-0378">Hydrolase</keyword>
<reference evidence="8" key="1">
    <citation type="submission" date="2019-09" db="EMBL/GenBank/DDBJ databases">
        <title>Draft genome information of white flower Hibiscus syriacus.</title>
        <authorList>
            <person name="Kim Y.-M."/>
        </authorList>
    </citation>
    <scope>NUCLEOTIDE SEQUENCE [LARGE SCALE GENOMIC DNA]</scope>
    <source>
        <strain evidence="8">YM2019G1</strain>
    </source>
</reference>
<evidence type="ECO:0000313" key="9">
    <source>
        <dbReference type="Proteomes" id="UP000436088"/>
    </source>
</evidence>
<dbReference type="GO" id="GO:0005576">
    <property type="term" value="C:extracellular region"/>
    <property type="evidence" value="ECO:0007669"/>
    <property type="project" value="UniProtKB-SubCell"/>
</dbReference>
<keyword evidence="3" id="KW-0964">Secreted</keyword>
<dbReference type="Proteomes" id="UP000436088">
    <property type="component" value="Unassembled WGS sequence"/>
</dbReference>
<evidence type="ECO:0000256" key="7">
    <source>
        <dbReference type="ARBA" id="ARBA00023098"/>
    </source>
</evidence>
<organism evidence="8 9">
    <name type="scientific">Hibiscus syriacus</name>
    <name type="common">Rose of Sharon</name>
    <dbReference type="NCBI Taxonomy" id="106335"/>
    <lineage>
        <taxon>Eukaryota</taxon>
        <taxon>Viridiplantae</taxon>
        <taxon>Streptophyta</taxon>
        <taxon>Embryophyta</taxon>
        <taxon>Tracheophyta</taxon>
        <taxon>Spermatophyta</taxon>
        <taxon>Magnoliopsida</taxon>
        <taxon>eudicotyledons</taxon>
        <taxon>Gunneridae</taxon>
        <taxon>Pentapetalae</taxon>
        <taxon>rosids</taxon>
        <taxon>malvids</taxon>
        <taxon>Malvales</taxon>
        <taxon>Malvaceae</taxon>
        <taxon>Malvoideae</taxon>
        <taxon>Hibiscus</taxon>
    </lineage>
</organism>
<keyword evidence="9" id="KW-1185">Reference proteome</keyword>
<evidence type="ECO:0000313" key="8">
    <source>
        <dbReference type="EMBL" id="KAE8672080.1"/>
    </source>
</evidence>
<accession>A0A6A2XQC7</accession>
<evidence type="ECO:0000256" key="4">
    <source>
        <dbReference type="ARBA" id="ARBA00022729"/>
    </source>
</evidence>
<evidence type="ECO:0008006" key="10">
    <source>
        <dbReference type="Google" id="ProtNLM"/>
    </source>
</evidence>
<dbReference type="Gene3D" id="3.40.50.1110">
    <property type="entry name" value="SGNH hydrolase"/>
    <property type="match status" value="1"/>
</dbReference>
<keyword evidence="7" id="KW-0443">Lipid metabolism</keyword>
<dbReference type="Pfam" id="PF00657">
    <property type="entry name" value="Lipase_GDSL"/>
    <property type="match status" value="1"/>
</dbReference>
<dbReference type="EMBL" id="VEPZ02001453">
    <property type="protein sequence ID" value="KAE8672080.1"/>
    <property type="molecule type" value="Genomic_DNA"/>
</dbReference>
<dbReference type="PANTHER" id="PTHR45650:SF9">
    <property type="entry name" value="SGNH HYDROLASE-TYPE ESTERASE DOMAIN-CONTAINING PROTEIN"/>
    <property type="match status" value="1"/>
</dbReference>
<keyword evidence="4" id="KW-0732">Signal</keyword>
<protein>
    <recommendedName>
        <fullName evidence="10">GDSL esterase/lipase</fullName>
    </recommendedName>
</protein>
<keyword evidence="6" id="KW-0442">Lipid degradation</keyword>
<evidence type="ECO:0000256" key="2">
    <source>
        <dbReference type="ARBA" id="ARBA00008668"/>
    </source>
</evidence>
<evidence type="ECO:0000256" key="3">
    <source>
        <dbReference type="ARBA" id="ARBA00022525"/>
    </source>
</evidence>
<evidence type="ECO:0000256" key="6">
    <source>
        <dbReference type="ARBA" id="ARBA00022963"/>
    </source>
</evidence>
<dbReference type="GO" id="GO:0016042">
    <property type="term" value="P:lipid catabolic process"/>
    <property type="evidence" value="ECO:0007669"/>
    <property type="project" value="UniProtKB-KW"/>
</dbReference>
<comment type="similarity">
    <text evidence="2">Belongs to the 'GDSL' lipolytic enzyme family.</text>
</comment>
<evidence type="ECO:0000256" key="5">
    <source>
        <dbReference type="ARBA" id="ARBA00022801"/>
    </source>
</evidence>
<dbReference type="AlphaFoldDB" id="A0A6A2XQC7"/>
<name>A0A6A2XQC7_HIBSY</name>
<dbReference type="InterPro" id="IPR001087">
    <property type="entry name" value="GDSL"/>
</dbReference>
<evidence type="ECO:0000256" key="1">
    <source>
        <dbReference type="ARBA" id="ARBA00004613"/>
    </source>
</evidence>
<comment type="subcellular location">
    <subcellularLocation>
        <location evidence="1">Secreted</location>
    </subcellularLocation>
</comment>
<gene>
    <name evidence="8" type="ORF">F3Y22_tig00111852pilonHSYRG00027</name>
</gene>
<dbReference type="InterPro" id="IPR051238">
    <property type="entry name" value="GDSL_esterase/lipase"/>
</dbReference>
<dbReference type="InterPro" id="IPR036514">
    <property type="entry name" value="SGNH_hydro_sf"/>
</dbReference>
<sequence length="213" mass="23744">MPPFAKSGRTNVGTMRRGVRIPLSQQIKNHMLLSQCIYLVQIGSNDYLNNYFNLEFYNNGRWYTPPEYATLLIQQLSVQLKDLYDNGARKFAVYGIEEIGCTPFVISVYGTNGSDCVVKLNEGATLFNDRLKPLVNQLNKNLTDAKFTYLNPSGSPAGLAGSFAFVIPRRAISRGDTCFGTVSIRLRLGIRSSPKVLMAPSPSLKFLRLTFSN</sequence>
<dbReference type="PANTHER" id="PTHR45650">
    <property type="entry name" value="GDSL-LIKE LIPASE/ACYLHYDROLASE-RELATED"/>
    <property type="match status" value="1"/>
</dbReference>